<dbReference type="PROSITE" id="PS50893">
    <property type="entry name" value="ABC_TRANSPORTER_2"/>
    <property type="match status" value="1"/>
</dbReference>
<reference evidence="7" key="1">
    <citation type="submission" date="2017-02" db="EMBL/GenBank/DDBJ databases">
        <authorList>
            <person name="Regsiter A."/>
            <person name="William W."/>
        </authorList>
    </citation>
    <scope>NUCLEOTIDE SEQUENCE</scope>
    <source>
        <strain evidence="7">BdmA 4</strain>
    </source>
</reference>
<dbReference type="GO" id="GO:0015658">
    <property type="term" value="F:branched-chain amino acid transmembrane transporter activity"/>
    <property type="evidence" value="ECO:0007669"/>
    <property type="project" value="InterPro"/>
</dbReference>
<dbReference type="PANTHER" id="PTHR43820">
    <property type="entry name" value="HIGH-AFFINITY BRANCHED-CHAIN AMINO ACID TRANSPORT ATP-BINDING PROTEIN LIVF"/>
    <property type="match status" value="1"/>
</dbReference>
<accession>A0A3P3XV89</accession>
<dbReference type="AlphaFoldDB" id="A0A3P3XV89"/>
<dbReference type="GO" id="GO:0015807">
    <property type="term" value="P:L-amino acid transport"/>
    <property type="evidence" value="ECO:0007669"/>
    <property type="project" value="TreeGrafter"/>
</dbReference>
<gene>
    <name evidence="7" type="primary">livF</name>
    <name evidence="7" type="ORF">SPIRO4BDMA_80110</name>
</gene>
<evidence type="ECO:0000259" key="6">
    <source>
        <dbReference type="PROSITE" id="PS50893"/>
    </source>
</evidence>
<dbReference type="PIRSF" id="PIRSF039137">
    <property type="entry name" value="ABC_branched_ATPase"/>
    <property type="match status" value="1"/>
</dbReference>
<dbReference type="GO" id="GO:0016887">
    <property type="term" value="F:ATP hydrolysis activity"/>
    <property type="evidence" value="ECO:0007669"/>
    <property type="project" value="InterPro"/>
</dbReference>
<dbReference type="SUPFAM" id="SSF52540">
    <property type="entry name" value="P-loop containing nucleoside triphosphate hydrolases"/>
    <property type="match status" value="1"/>
</dbReference>
<name>A0A3P3XV89_9SPIR</name>
<evidence type="ECO:0000256" key="5">
    <source>
        <dbReference type="ARBA" id="ARBA00022970"/>
    </source>
</evidence>
<keyword evidence="5" id="KW-0029">Amino-acid transport</keyword>
<evidence type="ECO:0000256" key="4">
    <source>
        <dbReference type="ARBA" id="ARBA00022840"/>
    </source>
</evidence>
<evidence type="ECO:0000256" key="1">
    <source>
        <dbReference type="ARBA" id="ARBA00005417"/>
    </source>
</evidence>
<feature type="domain" description="ABC transporter" evidence="6">
    <location>
        <begin position="2"/>
        <end position="233"/>
    </location>
</feature>
<dbReference type="InterPro" id="IPR027417">
    <property type="entry name" value="P-loop_NTPase"/>
</dbReference>
<dbReference type="InterPro" id="IPR003593">
    <property type="entry name" value="AAA+_ATPase"/>
</dbReference>
<protein>
    <submittedName>
        <fullName evidence="7">Leucine/isoleucine/valine transporter subunit ATP-binding component of ABC superfamily</fullName>
    </submittedName>
</protein>
<comment type="similarity">
    <text evidence="1">Belongs to the ABC transporter superfamily.</text>
</comment>
<keyword evidence="2" id="KW-0813">Transport</keyword>
<dbReference type="PANTHER" id="PTHR43820:SF4">
    <property type="entry name" value="HIGH-AFFINITY BRANCHED-CHAIN AMINO ACID TRANSPORT ATP-BINDING PROTEIN LIVF"/>
    <property type="match status" value="1"/>
</dbReference>
<keyword evidence="4 7" id="KW-0067">ATP-binding</keyword>
<dbReference type="Gene3D" id="3.40.50.300">
    <property type="entry name" value="P-loop containing nucleotide triphosphate hydrolases"/>
    <property type="match status" value="1"/>
</dbReference>
<sequence>MLEVKNLHVAYGGIRALKGVSLSVRKGEIVTIIGANGAGKSTLLNTISGFLKPVKGSVLYNGKDLPRRPDLIVKSGICHVPEGRLIFANLSVEDNLLLGAYLRNDKKAVQADMEKVYRIFPRLKERQSQRAGTLSGGEQQMLAMGRALMTNGEMMLMDEPSLGLAPLLVQTVFDIIEQFRGLGKTILLVEQNAFKALQVADRAYILEQGRIVKEGPARDLALDPAVKEAYLGSRSRGGGGD</sequence>
<dbReference type="InterPro" id="IPR017871">
    <property type="entry name" value="ABC_transporter-like_CS"/>
</dbReference>
<evidence type="ECO:0000313" key="7">
    <source>
        <dbReference type="EMBL" id="SLM20003.1"/>
    </source>
</evidence>
<evidence type="ECO:0000256" key="3">
    <source>
        <dbReference type="ARBA" id="ARBA00022741"/>
    </source>
</evidence>
<dbReference type="InterPro" id="IPR052156">
    <property type="entry name" value="BCAA_Transport_ATP-bd_LivF"/>
</dbReference>
<dbReference type="SMART" id="SM00382">
    <property type="entry name" value="AAA"/>
    <property type="match status" value="1"/>
</dbReference>
<dbReference type="CDD" id="cd03224">
    <property type="entry name" value="ABC_TM1139_LivF_branched"/>
    <property type="match status" value="1"/>
</dbReference>
<organism evidence="7">
    <name type="scientific">uncultured spirochete</name>
    <dbReference type="NCBI Taxonomy" id="156406"/>
    <lineage>
        <taxon>Bacteria</taxon>
        <taxon>Pseudomonadati</taxon>
        <taxon>Spirochaetota</taxon>
        <taxon>Spirochaetia</taxon>
        <taxon>Spirochaetales</taxon>
        <taxon>environmental samples</taxon>
    </lineage>
</organism>
<dbReference type="GO" id="GO:0005524">
    <property type="term" value="F:ATP binding"/>
    <property type="evidence" value="ECO:0007669"/>
    <property type="project" value="UniProtKB-KW"/>
</dbReference>
<dbReference type="InterPro" id="IPR003439">
    <property type="entry name" value="ABC_transporter-like_ATP-bd"/>
</dbReference>
<dbReference type="PROSITE" id="PS00211">
    <property type="entry name" value="ABC_TRANSPORTER_1"/>
    <property type="match status" value="1"/>
</dbReference>
<dbReference type="InterPro" id="IPR030660">
    <property type="entry name" value="ABC_branched_ATPase_LivF/BraG"/>
</dbReference>
<keyword evidence="3" id="KW-0547">Nucleotide-binding</keyword>
<dbReference type="Pfam" id="PF00005">
    <property type="entry name" value="ABC_tran"/>
    <property type="match status" value="1"/>
</dbReference>
<evidence type="ECO:0000256" key="2">
    <source>
        <dbReference type="ARBA" id="ARBA00022448"/>
    </source>
</evidence>
<proteinExistence type="inferred from homology"/>
<dbReference type="EMBL" id="FWDO01000008">
    <property type="protein sequence ID" value="SLM20003.1"/>
    <property type="molecule type" value="Genomic_DNA"/>
</dbReference>